<evidence type="ECO:0000313" key="10">
    <source>
        <dbReference type="EMBL" id="MDZ8161162.1"/>
    </source>
</evidence>
<feature type="transmembrane region" description="Helical" evidence="8">
    <location>
        <begin position="380"/>
        <end position="404"/>
    </location>
</feature>
<dbReference type="SUPFAM" id="SSF103473">
    <property type="entry name" value="MFS general substrate transporter"/>
    <property type="match status" value="1"/>
</dbReference>
<feature type="transmembrane region" description="Helical" evidence="8">
    <location>
        <begin position="254"/>
        <end position="273"/>
    </location>
</feature>
<evidence type="ECO:0000256" key="8">
    <source>
        <dbReference type="SAM" id="Phobius"/>
    </source>
</evidence>
<evidence type="ECO:0000256" key="1">
    <source>
        <dbReference type="ARBA" id="ARBA00004651"/>
    </source>
</evidence>
<dbReference type="EMBL" id="JAWJYN010000001">
    <property type="protein sequence ID" value="MDZ8161162.1"/>
    <property type="molecule type" value="Genomic_DNA"/>
</dbReference>
<evidence type="ECO:0000313" key="11">
    <source>
        <dbReference type="Proteomes" id="UP001291912"/>
    </source>
</evidence>
<keyword evidence="3" id="KW-1003">Cell membrane</keyword>
<dbReference type="InterPro" id="IPR050171">
    <property type="entry name" value="MFS_Transporters"/>
</dbReference>
<accession>A0ABU5N4Y9</accession>
<dbReference type="PANTHER" id="PTHR23517">
    <property type="entry name" value="RESISTANCE PROTEIN MDTM, PUTATIVE-RELATED-RELATED"/>
    <property type="match status" value="1"/>
</dbReference>
<comment type="caution">
    <text evidence="10">The sequence shown here is derived from an EMBL/GenBank/DDBJ whole genome shotgun (WGS) entry which is preliminary data.</text>
</comment>
<organism evidence="10 11">
    <name type="scientific">Microbacterium aquimaris</name>
    <dbReference type="NCBI Taxonomy" id="459816"/>
    <lineage>
        <taxon>Bacteria</taxon>
        <taxon>Bacillati</taxon>
        <taxon>Actinomycetota</taxon>
        <taxon>Actinomycetes</taxon>
        <taxon>Micrococcales</taxon>
        <taxon>Microbacteriaceae</taxon>
        <taxon>Microbacterium</taxon>
    </lineage>
</organism>
<name>A0ABU5N4Y9_9MICO</name>
<keyword evidence="5 8" id="KW-1133">Transmembrane helix</keyword>
<keyword evidence="4 8" id="KW-0812">Transmembrane</keyword>
<evidence type="ECO:0000256" key="6">
    <source>
        <dbReference type="ARBA" id="ARBA00023136"/>
    </source>
</evidence>
<evidence type="ECO:0000256" key="4">
    <source>
        <dbReference type="ARBA" id="ARBA00022692"/>
    </source>
</evidence>
<keyword evidence="11" id="KW-1185">Reference proteome</keyword>
<dbReference type="Gene3D" id="1.20.1250.20">
    <property type="entry name" value="MFS general substrate transporter like domains"/>
    <property type="match status" value="2"/>
</dbReference>
<evidence type="ECO:0000256" key="3">
    <source>
        <dbReference type="ARBA" id="ARBA00022475"/>
    </source>
</evidence>
<feature type="transmembrane region" description="Helical" evidence="8">
    <location>
        <begin position="410"/>
        <end position="428"/>
    </location>
</feature>
<keyword evidence="2" id="KW-0813">Transport</keyword>
<reference evidence="10 11" key="1">
    <citation type="submission" date="2023-10" db="EMBL/GenBank/DDBJ databases">
        <title>Microbacterium xanthum sp. nov., isolated from seaweed.</title>
        <authorList>
            <person name="Lee S.D."/>
        </authorList>
    </citation>
    <scope>NUCLEOTIDE SEQUENCE [LARGE SCALE GENOMIC DNA]</scope>
    <source>
        <strain evidence="10 11">KCTC 19124</strain>
    </source>
</reference>
<dbReference type="PANTHER" id="PTHR23517:SF3">
    <property type="entry name" value="INTEGRAL MEMBRANE TRANSPORT PROTEIN"/>
    <property type="match status" value="1"/>
</dbReference>
<feature type="transmembrane region" description="Helical" evidence="8">
    <location>
        <begin position="78"/>
        <end position="97"/>
    </location>
</feature>
<dbReference type="Proteomes" id="UP001291912">
    <property type="component" value="Unassembled WGS sequence"/>
</dbReference>
<feature type="compositionally biased region" description="Low complexity" evidence="7">
    <location>
        <begin position="225"/>
        <end position="250"/>
    </location>
</feature>
<dbReference type="RefSeq" id="WP_194423806.1">
    <property type="nucleotide sequence ID" value="NZ_BAAAPT010000001.1"/>
</dbReference>
<feature type="domain" description="Major facilitator superfamily (MFS) profile" evidence="9">
    <location>
        <begin position="1"/>
        <end position="434"/>
    </location>
</feature>
<evidence type="ECO:0000256" key="2">
    <source>
        <dbReference type="ARBA" id="ARBA00022448"/>
    </source>
</evidence>
<sequence>MTAVRAEPGLGQALQVCALIGTAQMTWGVVVPVLPILVDDLHIPVVLLGTIIAAFAVGRVIANVPAGLALRRIPARPFVLAVLIGLAGVTAGTGLVADVAWLIGLRLVAGLLAGAAITLGFAVLFAGAPPGRRGRVISLATIVQMGAAAVGSLLGGVAVTLGGVSTAFFAAAVPVLVAVVVDLVRPADGYWRALSTPAAHEDADAATADADADAATVGGSGAAGSGAADLTSTRTAGARGSVSSRGRARPRGSTTLVTLAIVSFALFFARFAGEQGLIPVIAYEAGGLTPLTLGVAFALGTLVSAAALGIVGRWVDAGGRRAVVVLSALGVVAATLGFAVLDSPLWFGAAIVLYAVATSLANVVPSVVTAESFPGRSAGAAVGVTRTTGDLGAAVGPLAVFALVDLAGPGAGLALLAAVPALALLLLLPRLSRP</sequence>
<feature type="region of interest" description="Disordered" evidence="7">
    <location>
        <begin position="219"/>
        <end position="250"/>
    </location>
</feature>
<feature type="transmembrane region" description="Helical" evidence="8">
    <location>
        <begin position="43"/>
        <end position="66"/>
    </location>
</feature>
<dbReference type="PROSITE" id="PS50850">
    <property type="entry name" value="MFS"/>
    <property type="match status" value="1"/>
</dbReference>
<feature type="transmembrane region" description="Helical" evidence="8">
    <location>
        <begin position="103"/>
        <end position="125"/>
    </location>
</feature>
<evidence type="ECO:0000256" key="5">
    <source>
        <dbReference type="ARBA" id="ARBA00022989"/>
    </source>
</evidence>
<dbReference type="InterPro" id="IPR020846">
    <property type="entry name" value="MFS_dom"/>
</dbReference>
<feature type="transmembrane region" description="Helical" evidence="8">
    <location>
        <begin position="347"/>
        <end position="368"/>
    </location>
</feature>
<comment type="subcellular location">
    <subcellularLocation>
        <location evidence="1">Cell membrane</location>
        <topology evidence="1">Multi-pass membrane protein</topology>
    </subcellularLocation>
</comment>
<feature type="transmembrane region" description="Helical" evidence="8">
    <location>
        <begin position="167"/>
        <end position="184"/>
    </location>
</feature>
<protein>
    <submittedName>
        <fullName evidence="10">MFS transporter</fullName>
    </submittedName>
</protein>
<dbReference type="Pfam" id="PF07690">
    <property type="entry name" value="MFS_1"/>
    <property type="match status" value="2"/>
</dbReference>
<evidence type="ECO:0000256" key="7">
    <source>
        <dbReference type="SAM" id="MobiDB-lite"/>
    </source>
</evidence>
<feature type="transmembrane region" description="Helical" evidence="8">
    <location>
        <begin position="12"/>
        <end position="37"/>
    </location>
</feature>
<keyword evidence="6 8" id="KW-0472">Membrane</keyword>
<gene>
    <name evidence="10" type="ORF">R2Q92_04885</name>
</gene>
<dbReference type="InterPro" id="IPR036259">
    <property type="entry name" value="MFS_trans_sf"/>
</dbReference>
<proteinExistence type="predicted"/>
<dbReference type="InterPro" id="IPR011701">
    <property type="entry name" value="MFS"/>
</dbReference>
<feature type="transmembrane region" description="Helical" evidence="8">
    <location>
        <begin position="293"/>
        <end position="315"/>
    </location>
</feature>
<feature type="transmembrane region" description="Helical" evidence="8">
    <location>
        <begin position="322"/>
        <end position="341"/>
    </location>
</feature>
<evidence type="ECO:0000259" key="9">
    <source>
        <dbReference type="PROSITE" id="PS50850"/>
    </source>
</evidence>
<feature type="transmembrane region" description="Helical" evidence="8">
    <location>
        <begin position="137"/>
        <end position="161"/>
    </location>
</feature>